<name>A0A221W5R1_9PSEU</name>
<dbReference type="KEGG" id="ahg:AHOG_16055"/>
<organism evidence="1 2">
    <name type="scientific">Actinoalloteichus hoggarensis</name>
    <dbReference type="NCBI Taxonomy" id="1470176"/>
    <lineage>
        <taxon>Bacteria</taxon>
        <taxon>Bacillati</taxon>
        <taxon>Actinomycetota</taxon>
        <taxon>Actinomycetes</taxon>
        <taxon>Pseudonocardiales</taxon>
        <taxon>Pseudonocardiaceae</taxon>
        <taxon>Actinoalloteichus</taxon>
    </lineage>
</organism>
<evidence type="ECO:0000313" key="2">
    <source>
        <dbReference type="Proteomes" id="UP000204221"/>
    </source>
</evidence>
<proteinExistence type="predicted"/>
<dbReference type="AlphaFoldDB" id="A0A221W5R1"/>
<protein>
    <submittedName>
        <fullName evidence="1">Uncharacterized protein</fullName>
    </submittedName>
</protein>
<gene>
    <name evidence="1" type="ORF">AHOG_16055</name>
</gene>
<dbReference type="Proteomes" id="UP000204221">
    <property type="component" value="Chromosome"/>
</dbReference>
<evidence type="ECO:0000313" key="1">
    <source>
        <dbReference type="EMBL" id="ASO20837.1"/>
    </source>
</evidence>
<sequence>MPVGAGGRNPLERDRVLITRVLITRRLRAAPWTLGR</sequence>
<dbReference type="EMBL" id="CP022521">
    <property type="protein sequence ID" value="ASO20837.1"/>
    <property type="molecule type" value="Genomic_DNA"/>
</dbReference>
<keyword evidence="2" id="KW-1185">Reference proteome</keyword>
<accession>A0A221W5R1</accession>
<reference evidence="1 2" key="1">
    <citation type="submission" date="2017-07" db="EMBL/GenBank/DDBJ databases">
        <title>Complete genome sequence of Actinoalloteichus hoggarensis DSM 45943, type strain of Actinoalloteichus hoggarensis.</title>
        <authorList>
            <person name="Ruckert C."/>
            <person name="Nouioui I."/>
            <person name="Willmese J."/>
            <person name="van Wezel G."/>
            <person name="Klenk H.-P."/>
            <person name="Kalinowski J."/>
            <person name="Zotchev S.B."/>
        </authorList>
    </citation>
    <scope>NUCLEOTIDE SEQUENCE [LARGE SCALE GENOMIC DNA]</scope>
    <source>
        <strain evidence="1 2">DSM 45943</strain>
    </source>
</reference>